<sequence>MQRRSRPPPLSSSGVARSPRSAGREADAMADDGDDLPEQRAGFLARLSATETIIVAIIAMIALAGLLLVGKGFYMKAKAELFAAEKHAAKNVVG</sequence>
<dbReference type="PATRIC" id="fig|1185652.3.peg.4822"/>
<accession>I3XBD5</accession>
<evidence type="ECO:0000256" key="1">
    <source>
        <dbReference type="SAM" id="MobiDB-lite"/>
    </source>
</evidence>
<keyword evidence="2" id="KW-0812">Transmembrane</keyword>
<dbReference type="KEGG" id="sfd:USDA257_c46540"/>
<reference evidence="3 4" key="1">
    <citation type="journal article" date="2012" name="J. Bacteriol.">
        <title>Complete genome sequence of the broad-host-range strain Sinorhizobium fredii USDA257.</title>
        <authorList>
            <person name="Schuldes J."/>
            <person name="Rodriguez Orbegoso M."/>
            <person name="Schmeisser C."/>
            <person name="Krishnan H.B."/>
            <person name="Daniel R."/>
            <person name="Streit W.R."/>
        </authorList>
    </citation>
    <scope>NUCLEOTIDE SEQUENCE [LARGE SCALE GENOMIC DNA]</scope>
    <source>
        <strain evidence="3 4">USDA 257</strain>
    </source>
</reference>
<evidence type="ECO:0000313" key="4">
    <source>
        <dbReference type="Proteomes" id="UP000006180"/>
    </source>
</evidence>
<dbReference type="AlphaFoldDB" id="I3XBD5"/>
<keyword evidence="2" id="KW-0472">Membrane</keyword>
<keyword evidence="2" id="KW-1133">Transmembrane helix</keyword>
<protein>
    <submittedName>
        <fullName evidence="3">Uncharacterized protein</fullName>
    </submittedName>
</protein>
<evidence type="ECO:0000313" key="3">
    <source>
        <dbReference type="EMBL" id="AFL53191.1"/>
    </source>
</evidence>
<dbReference type="HOGENOM" id="CLU_2384567_0_0_5"/>
<proteinExistence type="predicted"/>
<feature type="transmembrane region" description="Helical" evidence="2">
    <location>
        <begin position="53"/>
        <end position="74"/>
    </location>
</feature>
<dbReference type="EMBL" id="CP003563">
    <property type="protein sequence ID" value="AFL53191.1"/>
    <property type="molecule type" value="Genomic_DNA"/>
</dbReference>
<gene>
    <name evidence="3" type="ORF">USDA257_c46540</name>
</gene>
<name>I3XBD5_SINF2</name>
<dbReference type="STRING" id="1185652.USDA257_c46540"/>
<dbReference type="Proteomes" id="UP000006180">
    <property type="component" value="Chromosome"/>
</dbReference>
<evidence type="ECO:0000256" key="2">
    <source>
        <dbReference type="SAM" id="Phobius"/>
    </source>
</evidence>
<organism evidence="3 4">
    <name type="scientific">Sinorhizobium fredii (strain USDA 257)</name>
    <dbReference type="NCBI Taxonomy" id="1185652"/>
    <lineage>
        <taxon>Bacteria</taxon>
        <taxon>Pseudomonadati</taxon>
        <taxon>Pseudomonadota</taxon>
        <taxon>Alphaproteobacteria</taxon>
        <taxon>Hyphomicrobiales</taxon>
        <taxon>Rhizobiaceae</taxon>
        <taxon>Sinorhizobium/Ensifer group</taxon>
        <taxon>Sinorhizobium</taxon>
    </lineage>
</organism>
<feature type="region of interest" description="Disordered" evidence="1">
    <location>
        <begin position="1"/>
        <end position="35"/>
    </location>
</feature>